<evidence type="ECO:0000313" key="11">
    <source>
        <dbReference type="EMBL" id="CAH1118970.1"/>
    </source>
</evidence>
<keyword evidence="5" id="KW-0963">Cytoplasm</keyword>
<feature type="non-terminal residue" evidence="11">
    <location>
        <position position="284"/>
    </location>
</feature>
<organism evidence="11 12">
    <name type="scientific">Phaedon cochleariae</name>
    <name type="common">Mustard beetle</name>
    <dbReference type="NCBI Taxonomy" id="80249"/>
    <lineage>
        <taxon>Eukaryota</taxon>
        <taxon>Metazoa</taxon>
        <taxon>Ecdysozoa</taxon>
        <taxon>Arthropoda</taxon>
        <taxon>Hexapoda</taxon>
        <taxon>Insecta</taxon>
        <taxon>Pterygota</taxon>
        <taxon>Neoptera</taxon>
        <taxon>Endopterygota</taxon>
        <taxon>Coleoptera</taxon>
        <taxon>Polyphaga</taxon>
        <taxon>Cucujiformia</taxon>
        <taxon>Chrysomeloidea</taxon>
        <taxon>Chrysomelidae</taxon>
        <taxon>Chrysomelinae</taxon>
        <taxon>Chrysomelini</taxon>
        <taxon>Phaedon</taxon>
    </lineage>
</organism>
<dbReference type="InterPro" id="IPR014003">
    <property type="entry name" value="BBS5_PH"/>
</dbReference>
<dbReference type="PANTHER" id="PTHR21351:SF0">
    <property type="entry name" value="BARDET-BIEDL SYNDROME 5 PROTEIN"/>
    <property type="match status" value="1"/>
</dbReference>
<evidence type="ECO:0000256" key="8">
    <source>
        <dbReference type="ARBA" id="ARBA00023212"/>
    </source>
</evidence>
<comment type="similarity">
    <text evidence="3">Belongs to the BBS5 family.</text>
</comment>
<dbReference type="PANTHER" id="PTHR21351">
    <property type="entry name" value="BARDET-BIEDL SYNDROME PROTEIN 5"/>
    <property type="match status" value="1"/>
</dbReference>
<evidence type="ECO:0000259" key="10">
    <source>
        <dbReference type="SMART" id="SM00683"/>
    </source>
</evidence>
<gene>
    <name evidence="11" type="ORF">PHAECO_LOCUS3123</name>
</gene>
<keyword evidence="9" id="KW-0966">Cell projection</keyword>
<reference evidence="11" key="1">
    <citation type="submission" date="2022-01" db="EMBL/GenBank/DDBJ databases">
        <authorList>
            <person name="King R."/>
        </authorList>
    </citation>
    <scope>NUCLEOTIDE SEQUENCE</scope>
</reference>
<dbReference type="GO" id="GO:0034464">
    <property type="term" value="C:BBSome"/>
    <property type="evidence" value="ECO:0007669"/>
    <property type="project" value="InterPro"/>
</dbReference>
<evidence type="ECO:0000256" key="5">
    <source>
        <dbReference type="ARBA" id="ARBA00022490"/>
    </source>
</evidence>
<accession>A0A9P0GL56</accession>
<dbReference type="Proteomes" id="UP001153737">
    <property type="component" value="Chromosome 12"/>
</dbReference>
<keyword evidence="8" id="KW-0206">Cytoskeleton</keyword>
<name>A0A9P0GL56_PHACE</name>
<keyword evidence="7" id="KW-0472">Membrane</keyword>
<keyword evidence="12" id="KW-1185">Reference proteome</keyword>
<dbReference type="GO" id="GO:0032266">
    <property type="term" value="F:phosphatidylinositol-3-phosphate binding"/>
    <property type="evidence" value="ECO:0007669"/>
    <property type="project" value="TreeGrafter"/>
</dbReference>
<evidence type="ECO:0000256" key="4">
    <source>
        <dbReference type="ARBA" id="ARBA00022475"/>
    </source>
</evidence>
<dbReference type="AlphaFoldDB" id="A0A9P0GL56"/>
<evidence type="ECO:0000313" key="12">
    <source>
        <dbReference type="Proteomes" id="UP001153737"/>
    </source>
</evidence>
<dbReference type="GO" id="GO:0060271">
    <property type="term" value="P:cilium assembly"/>
    <property type="evidence" value="ECO:0007669"/>
    <property type="project" value="TreeGrafter"/>
</dbReference>
<feature type="domain" description="BBSome complex member BBS5 PH" evidence="10">
    <location>
        <begin position="111"/>
        <end position="165"/>
    </location>
</feature>
<evidence type="ECO:0000256" key="7">
    <source>
        <dbReference type="ARBA" id="ARBA00023136"/>
    </source>
</evidence>
<comment type="subcellular location">
    <subcellularLocation>
        <location evidence="1">Cell projection</location>
        <location evidence="1">Cilium membrane</location>
    </subcellularLocation>
    <subcellularLocation>
        <location evidence="2">Cytoplasm</location>
        <location evidence="2">Cytoskeleton</location>
        <location evidence="2">Microtubule organizing center</location>
        <location evidence="2">Centrosome</location>
        <location evidence="2">Centriolar satellite</location>
    </subcellularLocation>
</comment>
<sequence>GRLIITNIRILWHSSTSPRINLSIGHNCILSTSTKVVNSKLKGTTQALQLLTISNGTRYEFIFTNLIPGNTRHFTSVMEVHKAYNSSRLYRELKLRCAIIHNKQLKILPQEQVVSTLMGVWNLSSDQGSLGTFHVSNVRFVWFADVNEGFNISLPYLQIESISIRDSKFGTALVITSSEASGAFVLGFKVDPEETLRNLYKELTSLHTVYSAKPVFGVEYKYSSGKEYTEHNNNLVEDYEALEEPKGEIGNTIVAYLADEGHSRDRPPVFSPELGLAVEQVKEG</sequence>
<keyword evidence="4" id="KW-1003">Cell membrane</keyword>
<proteinExistence type="inferred from homology"/>
<protein>
    <recommendedName>
        <fullName evidence="10">BBSome complex member BBS5 PH domain-containing protein</fullName>
    </recommendedName>
</protein>
<reference evidence="11" key="2">
    <citation type="submission" date="2022-10" db="EMBL/GenBank/DDBJ databases">
        <authorList>
            <consortium name="ENA_rothamsted_submissions"/>
            <consortium name="culmorum"/>
            <person name="King R."/>
        </authorList>
    </citation>
    <scope>NUCLEOTIDE SEQUENCE</scope>
</reference>
<dbReference type="PIRSF" id="PIRSF010072">
    <property type="entry name" value="DUF1448"/>
    <property type="match status" value="1"/>
</dbReference>
<feature type="domain" description="BBSome complex member BBS5 PH" evidence="10">
    <location>
        <begin position="1"/>
        <end position="35"/>
    </location>
</feature>
<evidence type="ECO:0000256" key="1">
    <source>
        <dbReference type="ARBA" id="ARBA00004309"/>
    </source>
</evidence>
<evidence type="ECO:0000256" key="6">
    <source>
        <dbReference type="ARBA" id="ARBA00023069"/>
    </source>
</evidence>
<dbReference type="SMART" id="SM00683">
    <property type="entry name" value="DM16"/>
    <property type="match status" value="2"/>
</dbReference>
<dbReference type="InterPro" id="IPR006606">
    <property type="entry name" value="BBL5"/>
</dbReference>
<evidence type="ECO:0000256" key="2">
    <source>
        <dbReference type="ARBA" id="ARBA00004607"/>
    </source>
</evidence>
<dbReference type="EMBL" id="OU896718">
    <property type="protein sequence ID" value="CAH1118970.1"/>
    <property type="molecule type" value="Genomic_DNA"/>
</dbReference>
<dbReference type="Pfam" id="PF07289">
    <property type="entry name" value="BBL5"/>
    <property type="match status" value="1"/>
</dbReference>
<dbReference type="OrthoDB" id="10261999at2759"/>
<feature type="non-terminal residue" evidence="11">
    <location>
        <position position="1"/>
    </location>
</feature>
<dbReference type="GO" id="GO:0060170">
    <property type="term" value="C:ciliary membrane"/>
    <property type="evidence" value="ECO:0007669"/>
    <property type="project" value="UniProtKB-SubCell"/>
</dbReference>
<dbReference type="GO" id="GO:0034451">
    <property type="term" value="C:centriolar satellite"/>
    <property type="evidence" value="ECO:0007669"/>
    <property type="project" value="UniProtKB-SubCell"/>
</dbReference>
<dbReference type="InterPro" id="IPR030804">
    <property type="entry name" value="BBS5/fem-3"/>
</dbReference>
<dbReference type="GO" id="GO:0036064">
    <property type="term" value="C:ciliary basal body"/>
    <property type="evidence" value="ECO:0007669"/>
    <property type="project" value="TreeGrafter"/>
</dbReference>
<evidence type="ECO:0000256" key="3">
    <source>
        <dbReference type="ARBA" id="ARBA00005822"/>
    </source>
</evidence>
<keyword evidence="6" id="KW-0969">Cilium</keyword>
<evidence type="ECO:0000256" key="9">
    <source>
        <dbReference type="ARBA" id="ARBA00023273"/>
    </source>
</evidence>